<reference evidence="3 4" key="1">
    <citation type="submission" date="2019-01" db="EMBL/GenBank/DDBJ databases">
        <title>Genome Assembly of Collichthys lucidus.</title>
        <authorList>
            <person name="Cai M."/>
            <person name="Xiao S."/>
        </authorList>
    </citation>
    <scope>NUCLEOTIDE SEQUENCE [LARGE SCALE GENOMIC DNA]</scope>
    <source>
        <strain evidence="3">JT15FE1705JMU</strain>
        <tissue evidence="3">Muscle</tissue>
    </source>
</reference>
<dbReference type="AlphaFoldDB" id="A0A4U5UPJ4"/>
<protein>
    <submittedName>
        <fullName evidence="3">Uncharacterized protein</fullName>
    </submittedName>
</protein>
<dbReference type="Proteomes" id="UP000298787">
    <property type="component" value="Chromosome 9"/>
</dbReference>
<feature type="transmembrane region" description="Helical" evidence="1">
    <location>
        <begin position="75"/>
        <end position="103"/>
    </location>
</feature>
<feature type="transmembrane region" description="Helical" evidence="1">
    <location>
        <begin position="124"/>
        <end position="143"/>
    </location>
</feature>
<keyword evidence="2" id="KW-0732">Signal</keyword>
<keyword evidence="1" id="KW-1133">Transmembrane helix</keyword>
<gene>
    <name evidence="3" type="ORF">D9C73_009568</name>
</gene>
<organism evidence="3 4">
    <name type="scientific">Collichthys lucidus</name>
    <name type="common">Big head croaker</name>
    <name type="synonym">Sciaena lucida</name>
    <dbReference type="NCBI Taxonomy" id="240159"/>
    <lineage>
        <taxon>Eukaryota</taxon>
        <taxon>Metazoa</taxon>
        <taxon>Chordata</taxon>
        <taxon>Craniata</taxon>
        <taxon>Vertebrata</taxon>
        <taxon>Euteleostomi</taxon>
        <taxon>Actinopterygii</taxon>
        <taxon>Neopterygii</taxon>
        <taxon>Teleostei</taxon>
        <taxon>Neoteleostei</taxon>
        <taxon>Acanthomorphata</taxon>
        <taxon>Eupercaria</taxon>
        <taxon>Sciaenidae</taxon>
        <taxon>Collichthys</taxon>
    </lineage>
</organism>
<evidence type="ECO:0000256" key="1">
    <source>
        <dbReference type="SAM" id="Phobius"/>
    </source>
</evidence>
<feature type="signal peptide" evidence="2">
    <location>
        <begin position="1"/>
        <end position="23"/>
    </location>
</feature>
<evidence type="ECO:0000256" key="2">
    <source>
        <dbReference type="SAM" id="SignalP"/>
    </source>
</evidence>
<sequence length="145" mass="15558">MDTLFSVFAGLLVLFSTLGDVSGQITTDCRFYALEAACLCGKRLAAHEWRKSSCVRGGFNNRMIHSESRSNDGDLALYGAIVAIIPDSGFYFNACAAVLFIMGEPVQLTWGAPRRVSYKLPAESCAPSVTAIIVVVFGVVIISPS</sequence>
<feature type="chain" id="PRO_5020222254" evidence="2">
    <location>
        <begin position="24"/>
        <end position="145"/>
    </location>
</feature>
<keyword evidence="4" id="KW-1185">Reference proteome</keyword>
<evidence type="ECO:0000313" key="3">
    <source>
        <dbReference type="EMBL" id="TKS76270.1"/>
    </source>
</evidence>
<keyword evidence="1" id="KW-0472">Membrane</keyword>
<dbReference type="EMBL" id="CM014086">
    <property type="protein sequence ID" value="TKS76270.1"/>
    <property type="molecule type" value="Genomic_DNA"/>
</dbReference>
<proteinExistence type="predicted"/>
<accession>A0A4U5UPJ4</accession>
<name>A0A4U5UPJ4_COLLU</name>
<evidence type="ECO:0000313" key="4">
    <source>
        <dbReference type="Proteomes" id="UP000298787"/>
    </source>
</evidence>
<keyword evidence="1" id="KW-0812">Transmembrane</keyword>